<dbReference type="InterPro" id="IPR011990">
    <property type="entry name" value="TPR-like_helical_dom_sf"/>
</dbReference>
<dbReference type="RefSeq" id="WP_122139829.1">
    <property type="nucleotide sequence ID" value="NZ_RFLX01000001.1"/>
</dbReference>
<dbReference type="Proteomes" id="UP000274097">
    <property type="component" value="Unassembled WGS sequence"/>
</dbReference>
<dbReference type="SUPFAM" id="SSF48452">
    <property type="entry name" value="TPR-like"/>
    <property type="match status" value="1"/>
</dbReference>
<evidence type="ECO:0000313" key="2">
    <source>
        <dbReference type="EMBL" id="RMI27028.1"/>
    </source>
</evidence>
<dbReference type="Pfam" id="PF14559">
    <property type="entry name" value="TPR_19"/>
    <property type="match status" value="1"/>
</dbReference>
<accession>A0ABX9VRZ4</accession>
<protein>
    <recommendedName>
        <fullName evidence="4">Tetratricopeptide repeat protein</fullName>
    </recommendedName>
</protein>
<keyword evidence="3" id="KW-1185">Reference proteome</keyword>
<gene>
    <name evidence="2" type="ORF">EBE87_01200</name>
</gene>
<evidence type="ECO:0000313" key="3">
    <source>
        <dbReference type="Proteomes" id="UP000274097"/>
    </source>
</evidence>
<dbReference type="InterPro" id="IPR019734">
    <property type="entry name" value="TPR_rpt"/>
</dbReference>
<feature type="region of interest" description="Disordered" evidence="1">
    <location>
        <begin position="162"/>
        <end position="186"/>
    </location>
</feature>
<reference evidence="2 3" key="1">
    <citation type="submission" date="2018-10" db="EMBL/GenBank/DDBJ databases">
        <title>Roseomonas sp. nov., isolated from feces of Tibetan antelopes in the Qinghai-Tibet plateau, China.</title>
        <authorList>
            <person name="Tian Z."/>
        </authorList>
    </citation>
    <scope>NUCLEOTIDE SEQUENCE [LARGE SCALE GENOMIC DNA]</scope>
    <source>
        <strain evidence="2 3">Z23</strain>
    </source>
</reference>
<dbReference type="EMBL" id="RFLX01000001">
    <property type="protein sequence ID" value="RMI27028.1"/>
    <property type="molecule type" value="Genomic_DNA"/>
</dbReference>
<name>A0ABX9VRZ4_9PROT</name>
<evidence type="ECO:0008006" key="4">
    <source>
        <dbReference type="Google" id="ProtNLM"/>
    </source>
</evidence>
<dbReference type="SMART" id="SM00028">
    <property type="entry name" value="TPR"/>
    <property type="match status" value="4"/>
</dbReference>
<organism evidence="2 3">
    <name type="scientific">Teichococcus wenyumeiae</name>
    <dbReference type="NCBI Taxonomy" id="2478470"/>
    <lineage>
        <taxon>Bacteria</taxon>
        <taxon>Pseudomonadati</taxon>
        <taxon>Pseudomonadota</taxon>
        <taxon>Alphaproteobacteria</taxon>
        <taxon>Acetobacterales</taxon>
        <taxon>Roseomonadaceae</taxon>
        <taxon>Roseomonas</taxon>
    </lineage>
</organism>
<evidence type="ECO:0000256" key="1">
    <source>
        <dbReference type="SAM" id="MobiDB-lite"/>
    </source>
</evidence>
<proteinExistence type="predicted"/>
<sequence>MNLETELLRQAAEMAGERDDWDTAARFFRELAESQPQDPSALLQLAHALAEAGRPDAAEQPLLQALALAPADPAVLHAFGRHSLDAGRPAEALAFFRAALSQAPEDEAAAQRVERLEATLPLLTPELAGRLVRARLALARGEAEAAGDSAGLLAEQPWLASSRPAMPRVAPPPEPKPEPRPEPDQSLAQALEAAGRPWVAPLDAAGLPQPAPALRGTEPLVPPPLLQAYLGGQWEAAAAALPDTLPDRPAAEALLRREARLRDLARAGHDATAEAAALLPELIQPQSDVAEAASRASSHGYFAMEAAWFRFLLRRQVQAGHPLPQASALPLSLLWLEPDLILALAGQHDAATLLCQPLTLEDGGLFYRLADLCIRRNAPAIGLPLARMGQDYFHRRGHAFKSLELSLKAGALEEMAGDHAAALESYGRVMDEAEDKGLLLAGLQRALSLIPEQQGLEGAEMAPLLRRLAARGPQVLAESLALLLQRASGLGDQLQRRGMQALTVALNGCGAPGITIPAVALGAPTLVGHLLRHGGAALPREQAPGPAVDQLAAFASGFTHIAATGAHLAELLRAGDQDGIAAIGAFVTRRYGQPFLRPERPGIVTVLSTGNVGDTLLYLAGFAAFTRASGQPVHVLHRASRTALTEFFGAVPGLSFEPIPNDMAVPAPLALNRLAPGNVSLFYENPWFRGQELPRLADRSLASNFLWEKLVAVMLSGAALLPERFVPERPPIAPPPSWNEAARRRFAELGLKRGRTVFLSPLANTLFSLTSSRFNHFRDMWREAITLFREAGFTVAMNATNNNATESLFGEAGVPELDLDLRELPGFVAECGYFAGVRSGLCDLLALCAPDGVQSRTVYMRGAEHCIGLADFGMAEVVADFAAHSPRALAEALFADWLAARP</sequence>
<comment type="caution">
    <text evidence="2">The sequence shown here is derived from an EMBL/GenBank/DDBJ whole genome shotgun (WGS) entry which is preliminary data.</text>
</comment>
<dbReference type="Gene3D" id="1.25.40.10">
    <property type="entry name" value="Tetratricopeptide repeat domain"/>
    <property type="match status" value="1"/>
</dbReference>